<dbReference type="SUPFAM" id="SSF46785">
    <property type="entry name" value="Winged helix' DNA-binding domain"/>
    <property type="match status" value="1"/>
</dbReference>
<dbReference type="SMART" id="SM00100">
    <property type="entry name" value="cNMP"/>
    <property type="match status" value="1"/>
</dbReference>
<dbReference type="PROSITE" id="PS51063">
    <property type="entry name" value="HTH_CRP_2"/>
    <property type="match status" value="1"/>
</dbReference>
<keyword evidence="2" id="KW-0238">DNA-binding</keyword>
<accession>A0ABY8QJJ9</accession>
<evidence type="ECO:0000256" key="3">
    <source>
        <dbReference type="ARBA" id="ARBA00023163"/>
    </source>
</evidence>
<evidence type="ECO:0000313" key="5">
    <source>
        <dbReference type="EMBL" id="WGW04322.1"/>
    </source>
</evidence>
<dbReference type="InterPro" id="IPR000595">
    <property type="entry name" value="cNMP-bd_dom"/>
</dbReference>
<reference evidence="5 6" key="1">
    <citation type="submission" date="2023-05" db="EMBL/GenBank/DDBJ databases">
        <title>YMD87, complete Genome.</title>
        <authorList>
            <person name="Zhang J."/>
            <person name="Xu X."/>
        </authorList>
    </citation>
    <scope>NUCLEOTIDE SEQUENCE [LARGE SCALE GENOMIC DNA]</scope>
    <source>
        <strain evidence="5 6">YMD87</strain>
    </source>
</reference>
<protein>
    <submittedName>
        <fullName evidence="5">Crp/Fnr family transcriptional regulator</fullName>
    </submittedName>
</protein>
<dbReference type="InterPro" id="IPR012318">
    <property type="entry name" value="HTH_CRP"/>
</dbReference>
<keyword evidence="1" id="KW-0805">Transcription regulation</keyword>
<feature type="domain" description="HTH crp-type" evidence="4">
    <location>
        <begin position="153"/>
        <end position="228"/>
    </location>
</feature>
<dbReference type="InterPro" id="IPR036388">
    <property type="entry name" value="WH-like_DNA-bd_sf"/>
</dbReference>
<dbReference type="RefSeq" id="WP_282300954.1">
    <property type="nucleotide sequence ID" value="NZ_CP124616.1"/>
</dbReference>
<evidence type="ECO:0000256" key="1">
    <source>
        <dbReference type="ARBA" id="ARBA00023015"/>
    </source>
</evidence>
<dbReference type="InterPro" id="IPR014710">
    <property type="entry name" value="RmlC-like_jellyroll"/>
</dbReference>
<gene>
    <name evidence="5" type="ORF">QF118_01925</name>
</gene>
<dbReference type="SMART" id="SM00419">
    <property type="entry name" value="HTH_CRP"/>
    <property type="match status" value="1"/>
</dbReference>
<name>A0ABY8QJJ9_9RHOB</name>
<dbReference type="Pfam" id="PF13545">
    <property type="entry name" value="HTH_Crp_2"/>
    <property type="match status" value="1"/>
</dbReference>
<evidence type="ECO:0000259" key="4">
    <source>
        <dbReference type="PROSITE" id="PS51063"/>
    </source>
</evidence>
<keyword evidence="6" id="KW-1185">Reference proteome</keyword>
<evidence type="ECO:0000313" key="6">
    <source>
        <dbReference type="Proteomes" id="UP001241605"/>
    </source>
</evidence>
<dbReference type="SUPFAM" id="SSF51206">
    <property type="entry name" value="cAMP-binding domain-like"/>
    <property type="match status" value="1"/>
</dbReference>
<keyword evidence="3" id="KW-0804">Transcription</keyword>
<sequence>MSAQLLLKDRPQLVSKQALPLKKADIAKDFQAVLSQYARAFDAGSTLLIEGEACKAVFVQMDGWMHLSKSLEGGQTQIIEFVLPGDVIDASSADGSTASGTLETLTCGRVSVVPRHIWTALLRERVELHRFAQRMDAARQARLVERMLRLGKGSAEMRVAYALIEFLMRLDGGGVRPQSRFRIPLTQQQLGDYLGLSSVHICRTLRRMVRNDVLDVRDHMEVQINDMDALVALSGLDRQAFRKAIVTRQF</sequence>
<evidence type="ECO:0000256" key="2">
    <source>
        <dbReference type="ARBA" id="ARBA00023125"/>
    </source>
</evidence>
<dbReference type="Pfam" id="PF00027">
    <property type="entry name" value="cNMP_binding"/>
    <property type="match status" value="1"/>
</dbReference>
<dbReference type="InterPro" id="IPR036390">
    <property type="entry name" value="WH_DNA-bd_sf"/>
</dbReference>
<organism evidence="5 6">
    <name type="scientific">Tropicibacter oceani</name>
    <dbReference type="NCBI Taxonomy" id="3058420"/>
    <lineage>
        <taxon>Bacteria</taxon>
        <taxon>Pseudomonadati</taxon>
        <taxon>Pseudomonadota</taxon>
        <taxon>Alphaproteobacteria</taxon>
        <taxon>Rhodobacterales</taxon>
        <taxon>Roseobacteraceae</taxon>
        <taxon>Tropicibacter</taxon>
    </lineage>
</organism>
<dbReference type="Gene3D" id="2.60.120.10">
    <property type="entry name" value="Jelly Rolls"/>
    <property type="match status" value="1"/>
</dbReference>
<dbReference type="Proteomes" id="UP001241605">
    <property type="component" value="Chromosome"/>
</dbReference>
<dbReference type="InterPro" id="IPR018490">
    <property type="entry name" value="cNMP-bd_dom_sf"/>
</dbReference>
<proteinExistence type="predicted"/>
<dbReference type="EMBL" id="CP124616">
    <property type="protein sequence ID" value="WGW04322.1"/>
    <property type="molecule type" value="Genomic_DNA"/>
</dbReference>
<dbReference type="Gene3D" id="1.10.10.10">
    <property type="entry name" value="Winged helix-like DNA-binding domain superfamily/Winged helix DNA-binding domain"/>
    <property type="match status" value="1"/>
</dbReference>
<dbReference type="CDD" id="cd00038">
    <property type="entry name" value="CAP_ED"/>
    <property type="match status" value="1"/>
</dbReference>